<dbReference type="Proteomes" id="UP000219338">
    <property type="component" value="Unassembled WGS sequence"/>
</dbReference>
<dbReference type="AlphaFoldDB" id="A0A284RE62"/>
<protein>
    <recommendedName>
        <fullName evidence="3">F-box domain-containing protein</fullName>
    </recommendedName>
</protein>
<keyword evidence="2" id="KW-1185">Reference proteome</keyword>
<dbReference type="OrthoDB" id="2824327at2759"/>
<evidence type="ECO:0000313" key="2">
    <source>
        <dbReference type="Proteomes" id="UP000219338"/>
    </source>
</evidence>
<evidence type="ECO:0000313" key="1">
    <source>
        <dbReference type="EMBL" id="SJL07053.1"/>
    </source>
</evidence>
<dbReference type="OMA" id="FARMDEF"/>
<sequence>MSDQTDSNQREFPPEILDTIVDELKGNKRALIQLSLVCRDLYPRTRIYLFYSVSLSTKADCDRLRALLTLSPKLAIHFKSLRISCREFLLSADHESLTVIEPLINITSLSLESIGFLFPKREFCQSVWDSLCSHSYHSIQISSWCFARMDEFCGLMYESPNLYRIETLLVTYPEPQFSPQYPRDHSTRSPVELVIDDISENPEVVLGSAISLFPCPYSFRSVRFLKIRLSCRSPVFLQRLDHFLTLPTTSLKNLYIRHCFGPDETPTTVNLNVSRAENVGIRISNHQPNISVRFDWWIANFKQVDHHNSIHTITFVISESNTEDEASPLASIRSMETCWSQLDECLASPRLASLTHVAIIFEGPPLPEWEEAKMLLEGKFTRLKQLDRELVLGRNLDVLTSEAHRSFESFLL</sequence>
<gene>
    <name evidence="1" type="ORF">ARMOST_10396</name>
</gene>
<organism evidence="1 2">
    <name type="scientific">Armillaria ostoyae</name>
    <name type="common">Armillaria root rot fungus</name>
    <dbReference type="NCBI Taxonomy" id="47428"/>
    <lineage>
        <taxon>Eukaryota</taxon>
        <taxon>Fungi</taxon>
        <taxon>Dikarya</taxon>
        <taxon>Basidiomycota</taxon>
        <taxon>Agaricomycotina</taxon>
        <taxon>Agaricomycetes</taxon>
        <taxon>Agaricomycetidae</taxon>
        <taxon>Agaricales</taxon>
        <taxon>Marasmiineae</taxon>
        <taxon>Physalacriaceae</taxon>
        <taxon>Armillaria</taxon>
    </lineage>
</organism>
<proteinExistence type="predicted"/>
<accession>A0A284RE62</accession>
<evidence type="ECO:0008006" key="3">
    <source>
        <dbReference type="Google" id="ProtNLM"/>
    </source>
</evidence>
<dbReference type="EMBL" id="FUEG01000007">
    <property type="protein sequence ID" value="SJL07053.1"/>
    <property type="molecule type" value="Genomic_DNA"/>
</dbReference>
<name>A0A284RE62_ARMOS</name>
<reference evidence="2" key="1">
    <citation type="journal article" date="2017" name="Nat. Ecol. Evol.">
        <title>Genome expansion and lineage-specific genetic innovations in the forest pathogenic fungi Armillaria.</title>
        <authorList>
            <person name="Sipos G."/>
            <person name="Prasanna A.N."/>
            <person name="Walter M.C."/>
            <person name="O'Connor E."/>
            <person name="Balint B."/>
            <person name="Krizsan K."/>
            <person name="Kiss B."/>
            <person name="Hess J."/>
            <person name="Varga T."/>
            <person name="Slot J."/>
            <person name="Riley R."/>
            <person name="Boka B."/>
            <person name="Rigling D."/>
            <person name="Barry K."/>
            <person name="Lee J."/>
            <person name="Mihaltcheva S."/>
            <person name="LaButti K."/>
            <person name="Lipzen A."/>
            <person name="Waldron R."/>
            <person name="Moloney N.M."/>
            <person name="Sperisen C."/>
            <person name="Kredics L."/>
            <person name="Vagvoelgyi C."/>
            <person name="Patrignani A."/>
            <person name="Fitzpatrick D."/>
            <person name="Nagy I."/>
            <person name="Doyle S."/>
            <person name="Anderson J.B."/>
            <person name="Grigoriev I.V."/>
            <person name="Gueldener U."/>
            <person name="Muensterkoetter M."/>
            <person name="Nagy L.G."/>
        </authorList>
    </citation>
    <scope>NUCLEOTIDE SEQUENCE [LARGE SCALE GENOMIC DNA]</scope>
    <source>
        <strain evidence="2">C18/9</strain>
    </source>
</reference>